<name>A0A077M9D4_9MICO</name>
<evidence type="ECO:0000313" key="1">
    <source>
        <dbReference type="EMBL" id="CCI51338.1"/>
    </source>
</evidence>
<dbReference type="AlphaFoldDB" id="A0A077M9D4"/>
<comment type="caution">
    <text evidence="1">The sequence shown here is derived from an EMBL/GenBank/DDBJ whole genome shotgun (WGS) entry which is preliminary data.</text>
</comment>
<dbReference type="STRING" id="1193518.BN13_100007"/>
<organism evidence="1 2">
    <name type="scientific">Nostocoides jenkinsii Ben 74</name>
    <dbReference type="NCBI Taxonomy" id="1193518"/>
    <lineage>
        <taxon>Bacteria</taxon>
        <taxon>Bacillati</taxon>
        <taxon>Actinomycetota</taxon>
        <taxon>Actinomycetes</taxon>
        <taxon>Micrococcales</taxon>
        <taxon>Intrasporangiaceae</taxon>
        <taxon>Nostocoides</taxon>
    </lineage>
</organism>
<gene>
    <name evidence="1" type="ORF">BN13_100007</name>
</gene>
<proteinExistence type="predicted"/>
<dbReference type="EMBL" id="CAJC01000002">
    <property type="protein sequence ID" value="CCI51338.1"/>
    <property type="molecule type" value="Genomic_DNA"/>
</dbReference>
<sequence length="289" mass="32617">MDAIRMSRPEWQERESAHAARADRLTVAHLARRGAKHPVEDFLFRYYNFPPGKLRRWHPGPGVVLDDAGRMPRATWSGYLTLADGGVALDRVAVAAKRATTITFVRSLLTATLTRPAFTGCFGLHEWAMVYRLAPGEVRHEDYPLRLSPTETDRVVESHQLRCSHFDAYRFFTPDAVPRNATQPTREGQVWQEQPGCLHAGMDVYKWAHKLTPLVPGDVLLDAFELARDIRVLDMQASPYDLVDLGYAPIRIETPEGKSEYAAAQRAFSERSNDLRRRLLAVLAAVAID</sequence>
<evidence type="ECO:0000313" key="2">
    <source>
        <dbReference type="Proteomes" id="UP000035720"/>
    </source>
</evidence>
<keyword evidence="2" id="KW-1185">Reference proteome</keyword>
<protein>
    <recommendedName>
        <fullName evidence="3">3-methyladenine DNA glycosylase</fullName>
    </recommendedName>
</protein>
<evidence type="ECO:0008006" key="3">
    <source>
        <dbReference type="Google" id="ProtNLM"/>
    </source>
</evidence>
<dbReference type="Proteomes" id="UP000035720">
    <property type="component" value="Unassembled WGS sequence"/>
</dbReference>
<accession>A0A077M9D4</accession>
<reference evidence="1 2" key="1">
    <citation type="journal article" date="2013" name="ISME J.">
        <title>A metabolic model for members of the genus Tetrasphaera involved in enhanced biological phosphorus removal.</title>
        <authorList>
            <person name="Kristiansen R."/>
            <person name="Nguyen H.T.T."/>
            <person name="Saunders A.M."/>
            <person name="Nielsen J.L."/>
            <person name="Wimmer R."/>
            <person name="Le V.Q."/>
            <person name="McIlroy S.J."/>
            <person name="Petrovski S."/>
            <person name="Seviour R.J."/>
            <person name="Calteau A."/>
            <person name="Nielsen K.L."/>
            <person name="Nielsen P.H."/>
        </authorList>
    </citation>
    <scope>NUCLEOTIDE SEQUENCE [LARGE SCALE GENOMIC DNA]</scope>
    <source>
        <strain evidence="1 2">Ben 74</strain>
    </source>
</reference>